<feature type="transmembrane region" description="Helical" evidence="7">
    <location>
        <begin position="363"/>
        <end position="385"/>
    </location>
</feature>
<sequence length="457" mass="48145">MTIAPSGTRKALIQNVTHLLGTKRFLPIFVTQFLGAFNDNLFRTAMILLVIYGIYRSEEQEAMFSAVAGGLFILPFFLLSALAGQLADATDKARIVRWVKTAEIGIMLFGAAGLLLLNVPLMLVALAAMGIHSTFFGPIKYAILPQHLRSDEVLGGTGLVEAGTYIAILGGTILGGLLVVQDAGGRYHAEYAAVGVLVVAVLGKIAGQFVPAAPPSTEDSGTINDPDLPRPGMDWHIVRASLGLVRATMHVPRLFVAIMAISFFWAMGAVLAAQFPPLVKNVLGGDQSVATLFLAIFSVGVASGSLVINRLLGGEVSARFAPISALLMGVSVFALYLLSAAWSPFPELVGTRQFLAEPTGWPVVASLFFVALFGGMFVVPLYAFLTTTVPKSETARTVAANNIVNAGAMVGATVLQYLLLKVGVSVEQTLLLVVAGTLVSAFLGKKLHRACLAAGHP</sequence>
<feature type="transmembrane region" description="Helical" evidence="7">
    <location>
        <begin position="287"/>
        <end position="308"/>
    </location>
</feature>
<evidence type="ECO:0000256" key="4">
    <source>
        <dbReference type="ARBA" id="ARBA00022692"/>
    </source>
</evidence>
<feature type="transmembrane region" description="Helical" evidence="7">
    <location>
        <begin position="254"/>
        <end position="275"/>
    </location>
</feature>
<feature type="transmembrane region" description="Helical" evidence="7">
    <location>
        <begin position="397"/>
        <end position="419"/>
    </location>
</feature>
<evidence type="ECO:0000256" key="6">
    <source>
        <dbReference type="ARBA" id="ARBA00023136"/>
    </source>
</evidence>
<keyword evidence="4 7" id="KW-0812">Transmembrane</keyword>
<evidence type="ECO:0000256" key="3">
    <source>
        <dbReference type="ARBA" id="ARBA00022475"/>
    </source>
</evidence>
<dbReference type="SUPFAM" id="SSF103473">
    <property type="entry name" value="MFS general substrate transporter"/>
    <property type="match status" value="1"/>
</dbReference>
<feature type="transmembrane region" description="Helical" evidence="7">
    <location>
        <begin position="61"/>
        <end position="83"/>
    </location>
</feature>
<feature type="transmembrane region" description="Helical" evidence="7">
    <location>
        <begin position="104"/>
        <end position="131"/>
    </location>
</feature>
<comment type="caution">
    <text evidence="8">The sequence shown here is derived from an EMBL/GenBank/DDBJ whole genome shotgun (WGS) entry which is preliminary data.</text>
</comment>
<keyword evidence="5 7" id="KW-1133">Transmembrane helix</keyword>
<evidence type="ECO:0000256" key="5">
    <source>
        <dbReference type="ARBA" id="ARBA00022989"/>
    </source>
</evidence>
<gene>
    <name evidence="8" type="ORF">GCM10022280_23530</name>
</gene>
<feature type="transmembrane region" description="Helical" evidence="7">
    <location>
        <begin position="320"/>
        <end position="343"/>
    </location>
</feature>
<feature type="transmembrane region" description="Helical" evidence="7">
    <location>
        <begin position="425"/>
        <end position="443"/>
    </location>
</feature>
<reference evidence="9" key="1">
    <citation type="journal article" date="2019" name="Int. J. Syst. Evol. Microbiol.">
        <title>The Global Catalogue of Microorganisms (GCM) 10K type strain sequencing project: providing services to taxonomists for standard genome sequencing and annotation.</title>
        <authorList>
            <consortium name="The Broad Institute Genomics Platform"/>
            <consortium name="The Broad Institute Genome Sequencing Center for Infectious Disease"/>
            <person name="Wu L."/>
            <person name="Ma J."/>
        </authorList>
    </citation>
    <scope>NUCLEOTIDE SEQUENCE [LARGE SCALE GENOMIC DNA]</scope>
    <source>
        <strain evidence="9">JCM 17563</strain>
    </source>
</reference>
<feature type="transmembrane region" description="Helical" evidence="7">
    <location>
        <begin position="33"/>
        <end position="55"/>
    </location>
</feature>
<dbReference type="Pfam" id="PF07690">
    <property type="entry name" value="MFS_1"/>
    <property type="match status" value="1"/>
</dbReference>
<dbReference type="Proteomes" id="UP001500235">
    <property type="component" value="Unassembled WGS sequence"/>
</dbReference>
<evidence type="ECO:0000256" key="1">
    <source>
        <dbReference type="ARBA" id="ARBA00004651"/>
    </source>
</evidence>
<dbReference type="EMBL" id="BAABBQ010000001">
    <property type="protein sequence ID" value="GAA4022202.1"/>
    <property type="molecule type" value="Genomic_DNA"/>
</dbReference>
<keyword evidence="6 7" id="KW-0472">Membrane</keyword>
<keyword evidence="9" id="KW-1185">Reference proteome</keyword>
<dbReference type="CDD" id="cd06173">
    <property type="entry name" value="MFS_MefA_like"/>
    <property type="match status" value="1"/>
</dbReference>
<dbReference type="InterPro" id="IPR036259">
    <property type="entry name" value="MFS_trans_sf"/>
</dbReference>
<name>A0ABP7T7H8_9SPHN</name>
<dbReference type="InterPro" id="IPR011701">
    <property type="entry name" value="MFS"/>
</dbReference>
<dbReference type="Gene3D" id="1.20.1250.20">
    <property type="entry name" value="MFS general substrate transporter like domains"/>
    <property type="match status" value="1"/>
</dbReference>
<comment type="subcellular location">
    <subcellularLocation>
        <location evidence="1">Cell membrane</location>
        <topology evidence="1">Multi-pass membrane protein</topology>
    </subcellularLocation>
</comment>
<evidence type="ECO:0000256" key="7">
    <source>
        <dbReference type="SAM" id="Phobius"/>
    </source>
</evidence>
<accession>A0ABP7T7H8</accession>
<evidence type="ECO:0000313" key="9">
    <source>
        <dbReference type="Proteomes" id="UP001500235"/>
    </source>
</evidence>
<dbReference type="PANTHER" id="PTHR43266">
    <property type="entry name" value="MACROLIDE-EFFLUX PROTEIN"/>
    <property type="match status" value="1"/>
</dbReference>
<dbReference type="PANTHER" id="PTHR43266:SF2">
    <property type="entry name" value="MAJOR FACILITATOR SUPERFAMILY (MFS) PROFILE DOMAIN-CONTAINING PROTEIN"/>
    <property type="match status" value="1"/>
</dbReference>
<evidence type="ECO:0000256" key="2">
    <source>
        <dbReference type="ARBA" id="ARBA00022448"/>
    </source>
</evidence>
<organism evidence="8 9">
    <name type="scientific">Sphingomonas swuensis</name>
    <dbReference type="NCBI Taxonomy" id="977800"/>
    <lineage>
        <taxon>Bacteria</taxon>
        <taxon>Pseudomonadati</taxon>
        <taxon>Pseudomonadota</taxon>
        <taxon>Alphaproteobacteria</taxon>
        <taxon>Sphingomonadales</taxon>
        <taxon>Sphingomonadaceae</taxon>
        <taxon>Sphingomonas</taxon>
    </lineage>
</organism>
<keyword evidence="3" id="KW-1003">Cell membrane</keyword>
<feature type="transmembrane region" description="Helical" evidence="7">
    <location>
        <begin position="162"/>
        <end position="180"/>
    </location>
</feature>
<keyword evidence="2" id="KW-0813">Transport</keyword>
<protein>
    <submittedName>
        <fullName evidence="8">MFS transporter</fullName>
    </submittedName>
</protein>
<proteinExistence type="predicted"/>
<evidence type="ECO:0000313" key="8">
    <source>
        <dbReference type="EMBL" id="GAA4022202.1"/>
    </source>
</evidence>